<comment type="caution">
    <text evidence="1">The sequence shown here is derived from an EMBL/GenBank/DDBJ whole genome shotgun (WGS) entry which is preliminary data.</text>
</comment>
<sequence length="116" mass="12504">MGDGLPGMSMAAEAEHILAIHFFDNLGYPLTPPNPRYKAKSDPDSVPGVGREQVVWVPRDTPEPDAAQDNKPIIVADISGYDADQIAAMKAQIRQLEIAAKLMEQADPPVRGETAP</sequence>
<accession>A0ABT6M6J8</accession>
<dbReference type="Proteomes" id="UP001160334">
    <property type="component" value="Unassembled WGS sequence"/>
</dbReference>
<dbReference type="EMBL" id="JARXVC010000002">
    <property type="protein sequence ID" value="MDH6279545.1"/>
    <property type="molecule type" value="Genomic_DNA"/>
</dbReference>
<evidence type="ECO:0000313" key="1">
    <source>
        <dbReference type="EMBL" id="MDH6279545.1"/>
    </source>
</evidence>
<organism evidence="1 2">
    <name type="scientific">Prescottella agglutinans</name>
    <dbReference type="NCBI Taxonomy" id="1644129"/>
    <lineage>
        <taxon>Bacteria</taxon>
        <taxon>Bacillati</taxon>
        <taxon>Actinomycetota</taxon>
        <taxon>Actinomycetes</taxon>
        <taxon>Mycobacteriales</taxon>
        <taxon>Nocardiaceae</taxon>
        <taxon>Prescottella</taxon>
    </lineage>
</organism>
<dbReference type="Pfam" id="PF10910">
    <property type="entry name" value="Phage_gene29"/>
    <property type="match status" value="1"/>
</dbReference>
<evidence type="ECO:0008006" key="3">
    <source>
        <dbReference type="Google" id="ProtNLM"/>
    </source>
</evidence>
<dbReference type="InterPro" id="IPR021226">
    <property type="entry name" value="Phage_gene29"/>
</dbReference>
<reference evidence="1 2" key="1">
    <citation type="submission" date="2023-04" db="EMBL/GenBank/DDBJ databases">
        <title>Forest soil microbial communities from Buena Vista Peninsula, Colon Province, Panama.</title>
        <authorList>
            <person name="Bouskill N."/>
        </authorList>
    </citation>
    <scope>NUCLEOTIDE SEQUENCE [LARGE SCALE GENOMIC DNA]</scope>
    <source>
        <strain evidence="1 2">CFH S0262</strain>
    </source>
</reference>
<evidence type="ECO:0000313" key="2">
    <source>
        <dbReference type="Proteomes" id="UP001160334"/>
    </source>
</evidence>
<name>A0ABT6M6J8_9NOCA</name>
<gene>
    <name evidence="1" type="ORF">M2280_000754</name>
</gene>
<keyword evidence="2" id="KW-1185">Reference proteome</keyword>
<proteinExistence type="predicted"/>
<protein>
    <recommendedName>
        <fullName evidence="3">Phage tail protein</fullName>
    </recommendedName>
</protein>